<accession>A0A6A6Y9F9</accession>
<dbReference type="AlphaFoldDB" id="A0A6A6Y9F9"/>
<dbReference type="GeneID" id="54456973"/>
<name>A0A6A6Y9F9_9PEZI</name>
<dbReference type="EMBL" id="MU003713">
    <property type="protein sequence ID" value="KAF2804457.1"/>
    <property type="molecule type" value="Genomic_DNA"/>
</dbReference>
<reference evidence="1 3" key="1">
    <citation type="journal article" date="2020" name="Stud. Mycol.">
        <title>101 Dothideomycetes genomes: a test case for predicting lifestyles and emergence of pathogens.</title>
        <authorList>
            <person name="Haridas S."/>
            <person name="Albert R."/>
            <person name="Binder M."/>
            <person name="Bloem J."/>
            <person name="Labutti K."/>
            <person name="Salamov A."/>
            <person name="Andreopoulos B."/>
            <person name="Baker S."/>
            <person name="Barry K."/>
            <person name="Bills G."/>
            <person name="Bluhm B."/>
            <person name="Cannon C."/>
            <person name="Castanera R."/>
            <person name="Culley D."/>
            <person name="Daum C."/>
            <person name="Ezra D."/>
            <person name="Gonzalez J."/>
            <person name="Henrissat B."/>
            <person name="Kuo A."/>
            <person name="Liang C."/>
            <person name="Lipzen A."/>
            <person name="Lutzoni F."/>
            <person name="Magnuson J."/>
            <person name="Mondo S."/>
            <person name="Nolan M."/>
            <person name="Ohm R."/>
            <person name="Pangilinan J."/>
            <person name="Park H.-J."/>
            <person name="Ramirez L."/>
            <person name="Alfaro M."/>
            <person name="Sun H."/>
            <person name="Tritt A."/>
            <person name="Yoshinaga Y."/>
            <person name="Zwiers L.-H."/>
            <person name="Turgeon B."/>
            <person name="Goodwin S."/>
            <person name="Spatafora J."/>
            <person name="Crous P."/>
            <person name="Grigoriev I."/>
        </authorList>
    </citation>
    <scope>NUCLEOTIDE SEQUENCE</scope>
    <source>
        <strain evidence="1 3">CBS 304.34</strain>
    </source>
</reference>
<reference evidence="3" key="3">
    <citation type="submission" date="2025-04" db="UniProtKB">
        <authorList>
            <consortium name="RefSeq"/>
        </authorList>
    </citation>
    <scope>IDENTIFICATION</scope>
    <source>
        <strain evidence="3">CBS 304.34</strain>
    </source>
</reference>
<evidence type="ECO:0000313" key="3">
    <source>
        <dbReference type="RefSeq" id="XP_033571421.1"/>
    </source>
</evidence>
<organism evidence="1">
    <name type="scientific">Mytilinidion resinicola</name>
    <dbReference type="NCBI Taxonomy" id="574789"/>
    <lineage>
        <taxon>Eukaryota</taxon>
        <taxon>Fungi</taxon>
        <taxon>Dikarya</taxon>
        <taxon>Ascomycota</taxon>
        <taxon>Pezizomycotina</taxon>
        <taxon>Dothideomycetes</taxon>
        <taxon>Pleosporomycetidae</taxon>
        <taxon>Mytilinidiales</taxon>
        <taxon>Mytilinidiaceae</taxon>
        <taxon>Mytilinidion</taxon>
    </lineage>
</organism>
<dbReference type="Proteomes" id="UP000504636">
    <property type="component" value="Unplaced"/>
</dbReference>
<sequence length="49" mass="5541">ANIYPIAKLAINKRNALLTGISPFFLSYRYNLKVLELNLELPKVLLLPA</sequence>
<evidence type="ECO:0000313" key="2">
    <source>
        <dbReference type="Proteomes" id="UP000504636"/>
    </source>
</evidence>
<protein>
    <submittedName>
        <fullName evidence="1 3">Uncharacterized protein</fullName>
    </submittedName>
</protein>
<gene>
    <name evidence="1 3" type="ORF">BDZ99DRAFT_398144</name>
</gene>
<keyword evidence="2" id="KW-1185">Reference proteome</keyword>
<feature type="non-terminal residue" evidence="1">
    <location>
        <position position="1"/>
    </location>
</feature>
<dbReference type="RefSeq" id="XP_033571421.1">
    <property type="nucleotide sequence ID" value="XM_033716080.1"/>
</dbReference>
<proteinExistence type="predicted"/>
<reference evidence="3" key="2">
    <citation type="submission" date="2020-04" db="EMBL/GenBank/DDBJ databases">
        <authorList>
            <consortium name="NCBI Genome Project"/>
        </authorList>
    </citation>
    <scope>NUCLEOTIDE SEQUENCE</scope>
    <source>
        <strain evidence="3">CBS 304.34</strain>
    </source>
</reference>
<evidence type="ECO:0000313" key="1">
    <source>
        <dbReference type="EMBL" id="KAF2804457.1"/>
    </source>
</evidence>